<feature type="domain" description="HYR" evidence="4">
    <location>
        <begin position="132"/>
        <end position="218"/>
    </location>
</feature>
<dbReference type="InterPro" id="IPR013783">
    <property type="entry name" value="Ig-like_fold"/>
</dbReference>
<evidence type="ECO:0000259" key="4">
    <source>
        <dbReference type="PROSITE" id="PS50825"/>
    </source>
</evidence>
<keyword evidence="6" id="KW-1185">Reference proteome</keyword>
<organism evidence="5 6">
    <name type="scientific">Bizionia algoritergicola</name>
    <dbReference type="NCBI Taxonomy" id="291187"/>
    <lineage>
        <taxon>Bacteria</taxon>
        <taxon>Pseudomonadati</taxon>
        <taxon>Bacteroidota</taxon>
        <taxon>Flavobacteriia</taxon>
        <taxon>Flavobacteriales</taxon>
        <taxon>Flavobacteriaceae</taxon>
        <taxon>Bizionia</taxon>
    </lineage>
</organism>
<dbReference type="Proteomes" id="UP000324358">
    <property type="component" value="Unassembled WGS sequence"/>
</dbReference>
<dbReference type="GO" id="GO:0005975">
    <property type="term" value="P:carbohydrate metabolic process"/>
    <property type="evidence" value="ECO:0007669"/>
    <property type="project" value="UniProtKB-ARBA"/>
</dbReference>
<dbReference type="InterPro" id="IPR013320">
    <property type="entry name" value="ConA-like_dom_sf"/>
</dbReference>
<evidence type="ECO:0000256" key="3">
    <source>
        <dbReference type="ARBA" id="ARBA00023157"/>
    </source>
</evidence>
<dbReference type="PANTHER" id="PTHR24273">
    <property type="entry name" value="FI04643P-RELATED"/>
    <property type="match status" value="1"/>
</dbReference>
<dbReference type="EMBL" id="VSKL01000007">
    <property type="protein sequence ID" value="TYB70867.1"/>
    <property type="molecule type" value="Genomic_DNA"/>
</dbReference>
<sequence>VTSLTAPTATDNCGGTVTVTNDATLPITTQGTTVVTWTYTDVNSNASTQTQNVIITDNTAPVADAASLADVIAQCEVTTLTAPSATDNCGGTVTVTNDASLPITTQGTTVVTWTYTDVNSNASTQTQNVVINDTVAPIFNTCPPSVSLNNDLGACGAIATYPMPTASDTCGTVTITQTDSTGLTSGDVFPIGTTTIEFTADDGNGNTAICSFTVTVTDAENPTITCPSDIIVNADTNCEATTVNLGTPTTNDNCGIASVSNDLAGQLPLPIGIHTITWTVEDSAGLTTTCTQQVTVQDVTPPVISCPTPNAFYNTDAGQCNATLTFNATASDNCSAAPLISYEVGGSPITFPYAFPVGTTTVDVIANDGNGLSSTCNFDVVVQDNEAPTAICQSISIPLDASGNASILASDIDGGSVDNCSTVTLNASQTTFTCANVGTNNVILTVTDAAGNVSTCNAVVTVLDPVQGATASISSSPGSPICSGTAVTFTATSSNLGASPNYEWFVGGSSVGNNNASYTTTSLTNGDDVYVEITSGPCNTVTTSNSITMTVNPLLPVSFTLNTSANPACTGENLTFFVTGLTNGGATPAYQWYVNGSPVGSNTNAFTSTTISTGDVVSVEVSSSLTCATPIPATESITMTVNPLPTVTAQANGSSTNITICEGDNLTLTGSGASTYTWDNGVVNGVPLTPSVGVHTYTVIGTDVNGCENNDIITVTVNPNASITLLSASADQSVCRTGGNPIGTVENIDFNISNHTSFTVTGLPNGVNYTFNAGLGRLRINGNPNNAVSGVFPYTITAINSCNTVTATGTITVYSGTPSRPESINGPSSFGCPISTAIYYVADDPNVESYNWTVPGSMTIVNGQGTNQIEVDITGTATFFQNITVTASNACGTSSPRLLGVLISYSSNPIDAGPDIYVCEGTTTVSMDGNVGGIQAYEWEWSDNGAGGSFSTVGTYDPPRYCDGWFIWGTCIGTWVDPPPRPLYSETSTYALPPGAEAGDVITISLISNNVWNPFCDPIVNTMQVYVLESPTATITNAATICQGDDVVVTGTPNTTVTYTDGTNTTTFPLDASGTITFPNLGAGTYTLLGIQYTNPPNSNGLGCVNPLTESVIINQPATVSAPADVTICEGETVSLASATIGGSNAVGSWSSSGSMGTISGSTYTPSPADIFNGSVTLTYTNTPSDGICPAMSDSMVVTINQLPTVDAGVNRTICSTETVTLNGSIGGTATSATWSAPSGSFSNPNDLNATYTPSISTGTVTLTLTSNDPAGPCGPDMDTVIITVNPAATVHAGPDQTICSNETVTLVGSFGGSASSATWGSNGTGTFSGSVYTPSAADITAGSVILTYTTNNPAGVCGIVSDSMLVTINQAASVNAGLDITTCSINATVNLVAVANTAGSWSGGSGTFADANSPNTTYTLGVGETSGTVTLTYTTNDPDGVGPCNSASDAMVITIVPFVSATASNLTTIGSCSDTTIQLSANGSGQWSAVSIPATSTYSFSNANDPNATFTGESGVNYTLTWTLDNAAPCADDSATVAVNFPSCGDYIDFDGTDDSVNFGNTYNLSGSFSFEAWIKPNIISSSVKTIISKRDAGNLSTGYDLRLVNGTVSFNANGSSITANGITASRWYHIAVTYNGTQYKLYVDGIDRNTRTGPIPTANNYNTLLGAMARPNNTPTNYYSGWMDELRIWNTNLSAAQIRQMMNQEIGNNSGSVNGLTVPLDVSGITWSNLTAYYQMNQGTADISGGNLVADVGTNGRLRNMTTLQEESAPLPYISTQNGNWNSASTWLHGNVQMIPNTNAVTWNIVRTAHNVDSGNRATTVLGLLVDANIVTISNEQSLQVNSYLRIDGVLNLEGESQLLQPTGSIVDYTGTGSLHRDQQGTTNLFNYNYWTSPVSTDGATFKIGNVLYDGTNPVNWVPGPSATGSTNPVTLSSRWLYLYENYPADSYAAWNDIDTNYDVPVGLGFTMKGSGVGHPINDLQNYTFVGKPNNGTITTPVTGGNEALVGNPYPSAIDATQFINDNAGSITGALYFWEHSKTNNSHITIDYEGGYAVRNLLSGVAATSPPTGIGSVGMVGKIPQRYVSVAQGFYVTGDSDGGNILFNNAQRAFKKESEANTSVFFRNESNGEANTGVENDNLFKLIRLDFSSPEGAVRHLALGFTPNNEASEAVDYGYDALNTDYFPSDMSFQIEDGKYIIQGVGEFNDENMYPITIDMGMTGNAEIALTDLENFDEDPDVFVYDALLGTYTRINVTPYQTNLDAGTHEGRFYIVFQEDNVLSTETDEFPNVIVNYLNNTNQIYIKVPYSMDIKQVYLVNMLGQTIKSWNSTNAPLSQECKIPVRQLSEGNYIIKVQTTDNQTINKKVIVKMQ</sequence>
<feature type="domain" description="HYR" evidence="4">
    <location>
        <begin position="297"/>
        <end position="384"/>
    </location>
</feature>
<dbReference type="SUPFAM" id="SSF49899">
    <property type="entry name" value="Concanavalin A-like lectins/glucanases"/>
    <property type="match status" value="1"/>
</dbReference>
<proteinExistence type="predicted"/>
<comment type="caution">
    <text evidence="5">The sequence shown here is derived from an EMBL/GenBank/DDBJ whole genome shotgun (WGS) entry which is preliminary data.</text>
</comment>
<dbReference type="OrthoDB" id="2582440at2"/>
<dbReference type="Pfam" id="PF02494">
    <property type="entry name" value="HYR"/>
    <property type="match status" value="3"/>
</dbReference>
<name>A0A5D0QNV5_9FLAO</name>
<dbReference type="Gene3D" id="2.60.120.200">
    <property type="match status" value="1"/>
</dbReference>
<reference evidence="5 6" key="1">
    <citation type="submission" date="2019-08" db="EMBL/GenBank/DDBJ databases">
        <title>Genomes of Antarctic Bizionia species.</title>
        <authorList>
            <person name="Bowman J.P."/>
        </authorList>
    </citation>
    <scope>NUCLEOTIDE SEQUENCE [LARGE SCALE GENOMIC DNA]</scope>
    <source>
        <strain evidence="5 6">APA-1</strain>
    </source>
</reference>
<evidence type="ECO:0000256" key="1">
    <source>
        <dbReference type="ARBA" id="ARBA00022729"/>
    </source>
</evidence>
<accession>A0A5D0QNV5</accession>
<keyword evidence="2" id="KW-0677">Repeat</keyword>
<feature type="non-terminal residue" evidence="5">
    <location>
        <position position="1"/>
    </location>
</feature>
<dbReference type="Pfam" id="PF19408">
    <property type="entry name" value="PKD_6"/>
    <property type="match status" value="1"/>
</dbReference>
<dbReference type="Gene3D" id="2.60.40.10">
    <property type="entry name" value="Immunoglobulins"/>
    <property type="match status" value="4"/>
</dbReference>
<evidence type="ECO:0000313" key="6">
    <source>
        <dbReference type="Proteomes" id="UP000324358"/>
    </source>
</evidence>
<dbReference type="RefSeq" id="WP_148367547.1">
    <property type="nucleotide sequence ID" value="NZ_VSKL01000007.1"/>
</dbReference>
<gene>
    <name evidence="5" type="ORF">ES675_15275</name>
</gene>
<dbReference type="InterPro" id="IPR003410">
    <property type="entry name" value="HYR_dom"/>
</dbReference>
<dbReference type="SMART" id="SM00560">
    <property type="entry name" value="LamGL"/>
    <property type="match status" value="1"/>
</dbReference>
<dbReference type="PANTHER" id="PTHR24273:SF32">
    <property type="entry name" value="HYALIN"/>
    <property type="match status" value="1"/>
</dbReference>
<keyword evidence="1" id="KW-0732">Signal</keyword>
<dbReference type="Pfam" id="PF13385">
    <property type="entry name" value="Laminin_G_3"/>
    <property type="match status" value="1"/>
</dbReference>
<protein>
    <submittedName>
        <fullName evidence="5">HYR domain-containing protein</fullName>
    </submittedName>
</protein>
<dbReference type="PROSITE" id="PS50825">
    <property type="entry name" value="HYR"/>
    <property type="match status" value="2"/>
</dbReference>
<evidence type="ECO:0000256" key="2">
    <source>
        <dbReference type="ARBA" id="ARBA00022737"/>
    </source>
</evidence>
<keyword evidence="3" id="KW-1015">Disulfide bond</keyword>
<dbReference type="InterPro" id="IPR045829">
    <property type="entry name" value="PKD_6"/>
</dbReference>
<evidence type="ECO:0000313" key="5">
    <source>
        <dbReference type="EMBL" id="TYB70867.1"/>
    </source>
</evidence>
<dbReference type="GO" id="GO:0004553">
    <property type="term" value="F:hydrolase activity, hydrolyzing O-glycosyl compounds"/>
    <property type="evidence" value="ECO:0007669"/>
    <property type="project" value="UniProtKB-ARBA"/>
</dbReference>
<dbReference type="InterPro" id="IPR006558">
    <property type="entry name" value="LamG-like"/>
</dbReference>